<dbReference type="Pfam" id="PF09261">
    <property type="entry name" value="Alpha-mann_mid"/>
    <property type="match status" value="1"/>
</dbReference>
<name>A0A251S6S5_HELAN</name>
<dbReference type="InParanoid" id="A0A251S6S5"/>
<evidence type="ECO:0000256" key="4">
    <source>
        <dbReference type="SAM" id="Phobius"/>
    </source>
</evidence>
<dbReference type="InterPro" id="IPR000602">
    <property type="entry name" value="Glyco_hydro_38_N"/>
</dbReference>
<dbReference type="GO" id="GO:0004559">
    <property type="term" value="F:alpha-mannosidase activity"/>
    <property type="evidence" value="ECO:0000318"/>
    <property type="project" value="GO_Central"/>
</dbReference>
<dbReference type="Gene3D" id="1.20.1270.50">
    <property type="entry name" value="Glycoside hydrolase family 38, central domain"/>
    <property type="match status" value="2"/>
</dbReference>
<keyword evidence="4" id="KW-1133">Transmembrane helix</keyword>
<accession>A0A251S6S5</accession>
<evidence type="ECO:0000256" key="3">
    <source>
        <dbReference type="SAM" id="MobiDB-lite"/>
    </source>
</evidence>
<dbReference type="SUPFAM" id="SSF88688">
    <property type="entry name" value="Families 57/38 glycoside transferase middle domain"/>
    <property type="match status" value="1"/>
</dbReference>
<feature type="domain" description="Glycoside hydrolase family 38 central" evidence="5">
    <location>
        <begin position="236"/>
        <end position="310"/>
    </location>
</feature>
<keyword evidence="2" id="KW-0326">Glycosidase</keyword>
<evidence type="ECO:0000259" key="5">
    <source>
        <dbReference type="SMART" id="SM00872"/>
    </source>
</evidence>
<dbReference type="STRING" id="4232.A0A251S6S5"/>
<dbReference type="SMART" id="SM00872">
    <property type="entry name" value="Alpha-mann_mid"/>
    <property type="match status" value="1"/>
</dbReference>
<dbReference type="PANTHER" id="PTHR11607:SF3">
    <property type="entry name" value="LYSOSOMAL ALPHA-MANNOSIDASE"/>
    <property type="match status" value="1"/>
</dbReference>
<dbReference type="InterPro" id="IPR011330">
    <property type="entry name" value="Glyco_hydro/deAcase_b/a-brl"/>
</dbReference>
<feature type="transmembrane region" description="Helical" evidence="4">
    <location>
        <begin position="401"/>
        <end position="422"/>
    </location>
</feature>
<gene>
    <name evidence="6" type="ORF">HannXRQ_Chr15g0473261</name>
</gene>
<evidence type="ECO:0000256" key="2">
    <source>
        <dbReference type="ARBA" id="ARBA00023295"/>
    </source>
</evidence>
<evidence type="ECO:0000313" key="6">
    <source>
        <dbReference type="EMBL" id="OTF94544.1"/>
    </source>
</evidence>
<keyword evidence="4" id="KW-0812">Transmembrane</keyword>
<dbReference type="InterPro" id="IPR037094">
    <property type="entry name" value="Glyco_hydro_38_cen_sf"/>
</dbReference>
<dbReference type="PANTHER" id="PTHR11607">
    <property type="entry name" value="ALPHA-MANNOSIDASE"/>
    <property type="match status" value="1"/>
</dbReference>
<dbReference type="Gene3D" id="3.20.110.10">
    <property type="entry name" value="Glycoside hydrolase 38, N terminal domain"/>
    <property type="match status" value="1"/>
</dbReference>
<dbReference type="Proteomes" id="UP000215914">
    <property type="component" value="Chromosome 15"/>
</dbReference>
<dbReference type="InterPro" id="IPR028995">
    <property type="entry name" value="Glyco_hydro_57/38_cen_sf"/>
</dbReference>
<reference evidence="7" key="1">
    <citation type="journal article" date="2017" name="Nature">
        <title>The sunflower genome provides insights into oil metabolism, flowering and Asterid evolution.</title>
        <authorList>
            <person name="Badouin H."/>
            <person name="Gouzy J."/>
            <person name="Grassa C.J."/>
            <person name="Murat F."/>
            <person name="Staton S.E."/>
            <person name="Cottret L."/>
            <person name="Lelandais-Briere C."/>
            <person name="Owens G.L."/>
            <person name="Carrere S."/>
            <person name="Mayjonade B."/>
            <person name="Legrand L."/>
            <person name="Gill N."/>
            <person name="Kane N.C."/>
            <person name="Bowers J.E."/>
            <person name="Hubner S."/>
            <person name="Bellec A."/>
            <person name="Berard A."/>
            <person name="Berges H."/>
            <person name="Blanchet N."/>
            <person name="Boniface M.C."/>
            <person name="Brunel D."/>
            <person name="Catrice O."/>
            <person name="Chaidir N."/>
            <person name="Claudel C."/>
            <person name="Donnadieu C."/>
            <person name="Faraut T."/>
            <person name="Fievet G."/>
            <person name="Helmstetter N."/>
            <person name="King M."/>
            <person name="Knapp S.J."/>
            <person name="Lai Z."/>
            <person name="Le Paslier M.C."/>
            <person name="Lippi Y."/>
            <person name="Lorenzon L."/>
            <person name="Mandel J.R."/>
            <person name="Marage G."/>
            <person name="Marchand G."/>
            <person name="Marquand E."/>
            <person name="Bret-Mestries E."/>
            <person name="Morien E."/>
            <person name="Nambeesan S."/>
            <person name="Nguyen T."/>
            <person name="Pegot-Espagnet P."/>
            <person name="Pouilly N."/>
            <person name="Raftis F."/>
            <person name="Sallet E."/>
            <person name="Schiex T."/>
            <person name="Thomas J."/>
            <person name="Vandecasteele C."/>
            <person name="Vares D."/>
            <person name="Vear F."/>
            <person name="Vautrin S."/>
            <person name="Crespi M."/>
            <person name="Mangin B."/>
            <person name="Burke J.M."/>
            <person name="Salse J."/>
            <person name="Munos S."/>
            <person name="Vincourt P."/>
            <person name="Rieseberg L.H."/>
            <person name="Langlade N.B."/>
        </authorList>
    </citation>
    <scope>NUCLEOTIDE SEQUENCE [LARGE SCALE GENOMIC DNA]</scope>
    <source>
        <strain evidence="7">cv. SF193</strain>
    </source>
</reference>
<sequence>MIEARPRVSDGSARHMDGGRSSEKTGRSADLVVVKDQFNVTPPIGWQIDPFGHSAVQAYLLGAELGFDSVFFGRIDYQDRAKRKGDKRLEVIWRGSKSLGSSSQIFAGAFPENYKPPPGGFYFEVNDDSPIVQDDIDLFDYNVEERVNDFVAAALSQANITRTNHVMWTMGADFKYQYAESWFQNMDKFILYVNKDGRVNAFYSTPSIYTDAKHVEPDSWPLKEDDYFPYASDIDAYWTAYFTSRAGLKGYVRMLSGYYLAARQLEVMTGRNKTGPTIDYLGDALGIAQHHDAISGTSQQHGISQTGATYDLRAVGIVGTWTVVRFGMQNGNRYLFVNIFFADKITDFSYHLITFFKSLHHGGVDMIHSGRDKIETLQQVIYLFYELLLWTFYLLTFMNGILVYIIIHWVLYLSLIFMFVLAME</sequence>
<keyword evidence="7" id="KW-1185">Reference proteome</keyword>
<keyword evidence="1 6" id="KW-0378">Hydrolase</keyword>
<evidence type="ECO:0000256" key="1">
    <source>
        <dbReference type="ARBA" id="ARBA00022801"/>
    </source>
</evidence>
<dbReference type="InterPro" id="IPR015341">
    <property type="entry name" value="Glyco_hydro_38_cen"/>
</dbReference>
<organism evidence="6 7">
    <name type="scientific">Helianthus annuus</name>
    <name type="common">Common sunflower</name>
    <dbReference type="NCBI Taxonomy" id="4232"/>
    <lineage>
        <taxon>Eukaryota</taxon>
        <taxon>Viridiplantae</taxon>
        <taxon>Streptophyta</taxon>
        <taxon>Embryophyta</taxon>
        <taxon>Tracheophyta</taxon>
        <taxon>Spermatophyta</taxon>
        <taxon>Magnoliopsida</taxon>
        <taxon>eudicotyledons</taxon>
        <taxon>Gunneridae</taxon>
        <taxon>Pentapetalae</taxon>
        <taxon>asterids</taxon>
        <taxon>campanulids</taxon>
        <taxon>Asterales</taxon>
        <taxon>Asteraceae</taxon>
        <taxon>Asteroideae</taxon>
        <taxon>Heliantheae alliance</taxon>
        <taxon>Heliantheae</taxon>
        <taxon>Helianthus</taxon>
    </lineage>
</organism>
<dbReference type="EMBL" id="CM007904">
    <property type="protein sequence ID" value="OTF94544.1"/>
    <property type="molecule type" value="Genomic_DNA"/>
</dbReference>
<evidence type="ECO:0000313" key="7">
    <source>
        <dbReference type="Proteomes" id="UP000215914"/>
    </source>
</evidence>
<protein>
    <submittedName>
        <fullName evidence="6">Putative glycoside hydrolase family 38, N-terminal domain-containing protein</fullName>
    </submittedName>
</protein>
<feature type="region of interest" description="Disordered" evidence="3">
    <location>
        <begin position="1"/>
        <end position="26"/>
    </location>
</feature>
<feature type="transmembrane region" description="Helical" evidence="4">
    <location>
        <begin position="376"/>
        <end position="395"/>
    </location>
</feature>
<dbReference type="GO" id="GO:0006013">
    <property type="term" value="P:mannose metabolic process"/>
    <property type="evidence" value="ECO:0007669"/>
    <property type="project" value="InterPro"/>
</dbReference>
<dbReference type="AlphaFoldDB" id="A0A251S6S5"/>
<proteinExistence type="predicted"/>
<dbReference type="InterPro" id="IPR050843">
    <property type="entry name" value="Glycosyl_Hydrlase_38"/>
</dbReference>
<dbReference type="InterPro" id="IPR027291">
    <property type="entry name" value="Glyco_hydro_38_N_sf"/>
</dbReference>
<dbReference type="SUPFAM" id="SSF88713">
    <property type="entry name" value="Glycoside hydrolase/deacetylase"/>
    <property type="match status" value="1"/>
</dbReference>
<dbReference type="FunFam" id="1.20.1270.50:FF:000002">
    <property type="entry name" value="Alpha-mannosidase"/>
    <property type="match status" value="1"/>
</dbReference>
<keyword evidence="4" id="KW-0472">Membrane</keyword>
<dbReference type="Pfam" id="PF01074">
    <property type="entry name" value="Glyco_hydro_38N"/>
    <property type="match status" value="1"/>
</dbReference>